<dbReference type="PROSITE" id="PS50943">
    <property type="entry name" value="HTH_CROC1"/>
    <property type="match status" value="1"/>
</dbReference>
<reference evidence="2" key="1">
    <citation type="submission" date="2020-09" db="EMBL/GenBank/DDBJ databases">
        <title>Streptomyces canutascabiei sp. nov., which causes potato common scab and is distributed across the world.</title>
        <authorList>
            <person name="Nguyen H.P."/>
            <person name="Weisberg A.J."/>
            <person name="Chang J.H."/>
            <person name="Clarke C.R."/>
        </authorList>
    </citation>
    <scope>NUCLEOTIDE SEQUENCE</scope>
    <source>
        <strain evidence="2">ID-01-6.2a</strain>
    </source>
</reference>
<sequence length="80" mass="8870">MYRLNIKRLREIAAKHGDRSAYAIAKRTGVNVSSAYRIHSGETQPDLINALRIANAYDLDIRTLMDPVDDEEEEPAGAAA</sequence>
<dbReference type="CDD" id="cd00093">
    <property type="entry name" value="HTH_XRE"/>
    <property type="match status" value="1"/>
</dbReference>
<proteinExistence type="predicted"/>
<protein>
    <submittedName>
        <fullName evidence="2">Helix-turn-helix transcriptional regulator</fullName>
    </submittedName>
</protein>
<name>A0A927L131_9ACTN</name>
<dbReference type="InterPro" id="IPR001387">
    <property type="entry name" value="Cro/C1-type_HTH"/>
</dbReference>
<dbReference type="InterPro" id="IPR010982">
    <property type="entry name" value="Lambda_DNA-bd_dom_sf"/>
</dbReference>
<dbReference type="GO" id="GO:0003677">
    <property type="term" value="F:DNA binding"/>
    <property type="evidence" value="ECO:0007669"/>
    <property type="project" value="InterPro"/>
</dbReference>
<dbReference type="Gene3D" id="1.10.260.40">
    <property type="entry name" value="lambda repressor-like DNA-binding domains"/>
    <property type="match status" value="1"/>
</dbReference>
<dbReference type="RefSeq" id="WP_192360425.1">
    <property type="nucleotide sequence ID" value="NZ_CP119182.1"/>
</dbReference>
<dbReference type="GeneID" id="79933807"/>
<evidence type="ECO:0000259" key="1">
    <source>
        <dbReference type="PROSITE" id="PS50943"/>
    </source>
</evidence>
<accession>A0A927L131</accession>
<feature type="domain" description="HTH cro/C1-type" evidence="1">
    <location>
        <begin position="6"/>
        <end position="64"/>
    </location>
</feature>
<gene>
    <name evidence="2" type="ORF">IHE70_09685</name>
</gene>
<dbReference type="Proteomes" id="UP000661025">
    <property type="component" value="Unassembled WGS sequence"/>
</dbReference>
<comment type="caution">
    <text evidence="2">The sequence shown here is derived from an EMBL/GenBank/DDBJ whole genome shotgun (WGS) entry which is preliminary data.</text>
</comment>
<dbReference type="SMART" id="SM00530">
    <property type="entry name" value="HTH_XRE"/>
    <property type="match status" value="1"/>
</dbReference>
<organism evidence="2 3">
    <name type="scientific">Streptomyces caniscabiei</name>
    <dbReference type="NCBI Taxonomy" id="2746961"/>
    <lineage>
        <taxon>Bacteria</taxon>
        <taxon>Bacillati</taxon>
        <taxon>Actinomycetota</taxon>
        <taxon>Actinomycetes</taxon>
        <taxon>Kitasatosporales</taxon>
        <taxon>Streptomycetaceae</taxon>
        <taxon>Streptomyces</taxon>
    </lineage>
</organism>
<dbReference type="EMBL" id="JACYXT010000003">
    <property type="protein sequence ID" value="MBD9723512.1"/>
    <property type="molecule type" value="Genomic_DNA"/>
</dbReference>
<dbReference type="SUPFAM" id="SSF47413">
    <property type="entry name" value="lambda repressor-like DNA-binding domains"/>
    <property type="match status" value="1"/>
</dbReference>
<evidence type="ECO:0000313" key="3">
    <source>
        <dbReference type="Proteomes" id="UP000661025"/>
    </source>
</evidence>
<evidence type="ECO:0000313" key="2">
    <source>
        <dbReference type="EMBL" id="MBD9723512.1"/>
    </source>
</evidence>
<dbReference type="Pfam" id="PF01381">
    <property type="entry name" value="HTH_3"/>
    <property type="match status" value="1"/>
</dbReference>
<dbReference type="AlphaFoldDB" id="A0A927L131"/>